<proteinExistence type="predicted"/>
<dbReference type="OrthoDB" id="1667177at2759"/>
<evidence type="ECO:0000313" key="2">
    <source>
        <dbReference type="Proteomes" id="UP000585474"/>
    </source>
</evidence>
<dbReference type="Proteomes" id="UP000585474">
    <property type="component" value="Unassembled WGS sequence"/>
</dbReference>
<gene>
    <name evidence="1" type="ORF">Acr_28g0011980</name>
</gene>
<dbReference type="AlphaFoldDB" id="A0A7J0HBM2"/>
<evidence type="ECO:0008006" key="3">
    <source>
        <dbReference type="Google" id="ProtNLM"/>
    </source>
</evidence>
<keyword evidence="2" id="KW-1185">Reference proteome</keyword>
<comment type="caution">
    <text evidence="1">The sequence shown here is derived from an EMBL/GenBank/DDBJ whole genome shotgun (WGS) entry which is preliminary data.</text>
</comment>
<protein>
    <recommendedName>
        <fullName evidence="3">ATP synthase subunit d, mitochondrial</fullName>
    </recommendedName>
</protein>
<accession>A0A7J0HBM2</accession>
<dbReference type="EMBL" id="BJWL01000028">
    <property type="protein sequence ID" value="GFZ20493.1"/>
    <property type="molecule type" value="Genomic_DNA"/>
</dbReference>
<name>A0A7J0HBM2_9ERIC</name>
<sequence length="65" mass="7247">MSATGKKVVDVAFKAGKSIDWEGMAKLMVSDEARKEFATLRPYFRRGQHCSSDQVQPGDLSNTRI</sequence>
<reference evidence="1 2" key="1">
    <citation type="submission" date="2019-07" db="EMBL/GenBank/DDBJ databases">
        <title>De Novo Assembly of kiwifruit Actinidia rufa.</title>
        <authorList>
            <person name="Sugita-Konishi S."/>
            <person name="Sato K."/>
            <person name="Mori E."/>
            <person name="Abe Y."/>
            <person name="Kisaki G."/>
            <person name="Hamano K."/>
            <person name="Suezawa K."/>
            <person name="Otani M."/>
            <person name="Fukuda T."/>
            <person name="Manabe T."/>
            <person name="Gomi K."/>
            <person name="Tabuchi M."/>
            <person name="Akimitsu K."/>
            <person name="Kataoka I."/>
        </authorList>
    </citation>
    <scope>NUCLEOTIDE SEQUENCE [LARGE SCALE GENOMIC DNA]</scope>
    <source>
        <strain evidence="2">cv. Fuchu</strain>
    </source>
</reference>
<organism evidence="1 2">
    <name type="scientific">Actinidia rufa</name>
    <dbReference type="NCBI Taxonomy" id="165716"/>
    <lineage>
        <taxon>Eukaryota</taxon>
        <taxon>Viridiplantae</taxon>
        <taxon>Streptophyta</taxon>
        <taxon>Embryophyta</taxon>
        <taxon>Tracheophyta</taxon>
        <taxon>Spermatophyta</taxon>
        <taxon>Magnoliopsida</taxon>
        <taxon>eudicotyledons</taxon>
        <taxon>Gunneridae</taxon>
        <taxon>Pentapetalae</taxon>
        <taxon>asterids</taxon>
        <taxon>Ericales</taxon>
        <taxon>Actinidiaceae</taxon>
        <taxon>Actinidia</taxon>
    </lineage>
</organism>
<evidence type="ECO:0000313" key="1">
    <source>
        <dbReference type="EMBL" id="GFZ20493.1"/>
    </source>
</evidence>